<evidence type="ECO:0000256" key="6">
    <source>
        <dbReference type="ARBA" id="ARBA00023136"/>
    </source>
</evidence>
<keyword evidence="3 8" id="KW-0812">Transmembrane</keyword>
<dbReference type="AlphaFoldDB" id="A0A7W7WWU8"/>
<feature type="transmembrane region" description="Helical" evidence="8">
    <location>
        <begin position="162"/>
        <end position="180"/>
    </location>
</feature>
<dbReference type="Proteomes" id="UP000542674">
    <property type="component" value="Unassembled WGS sequence"/>
</dbReference>
<dbReference type="GO" id="GO:0050380">
    <property type="term" value="F:undecaprenyl-diphosphatase activity"/>
    <property type="evidence" value="ECO:0007669"/>
    <property type="project" value="UniProtKB-EC"/>
</dbReference>
<evidence type="ECO:0000256" key="7">
    <source>
        <dbReference type="SAM" id="MobiDB-lite"/>
    </source>
</evidence>
<keyword evidence="4 10" id="KW-0378">Hydrolase</keyword>
<gene>
    <name evidence="10" type="ORF">F4559_004099</name>
</gene>
<dbReference type="Gene3D" id="1.20.144.10">
    <property type="entry name" value="Phosphatidic acid phosphatase type 2/haloperoxidase"/>
    <property type="match status" value="1"/>
</dbReference>
<feature type="transmembrane region" description="Helical" evidence="8">
    <location>
        <begin position="136"/>
        <end position="156"/>
    </location>
</feature>
<dbReference type="PANTHER" id="PTHR14969:SF62">
    <property type="entry name" value="DECAPRENYLPHOSPHORYL-5-PHOSPHORIBOSE PHOSPHATASE RV3807C-RELATED"/>
    <property type="match status" value="1"/>
</dbReference>
<dbReference type="PANTHER" id="PTHR14969">
    <property type="entry name" value="SPHINGOSINE-1-PHOSPHATE PHOSPHOHYDROLASE"/>
    <property type="match status" value="1"/>
</dbReference>
<dbReference type="InterPro" id="IPR000326">
    <property type="entry name" value="PAP2/HPO"/>
</dbReference>
<comment type="subcellular location">
    <subcellularLocation>
        <location evidence="1">Cell membrane</location>
        <topology evidence="1">Multi-pass membrane protein</topology>
    </subcellularLocation>
</comment>
<evidence type="ECO:0000256" key="3">
    <source>
        <dbReference type="ARBA" id="ARBA00022692"/>
    </source>
</evidence>
<evidence type="ECO:0000256" key="8">
    <source>
        <dbReference type="SAM" id="Phobius"/>
    </source>
</evidence>
<evidence type="ECO:0000313" key="10">
    <source>
        <dbReference type="EMBL" id="MBB4966740.1"/>
    </source>
</evidence>
<evidence type="ECO:0000256" key="2">
    <source>
        <dbReference type="ARBA" id="ARBA00022475"/>
    </source>
</evidence>
<keyword evidence="5 8" id="KW-1133">Transmembrane helix</keyword>
<feature type="region of interest" description="Disordered" evidence="7">
    <location>
        <begin position="210"/>
        <end position="245"/>
    </location>
</feature>
<organism evidence="10 11">
    <name type="scientific">Saccharothrix violaceirubra</name>
    <dbReference type="NCBI Taxonomy" id="413306"/>
    <lineage>
        <taxon>Bacteria</taxon>
        <taxon>Bacillati</taxon>
        <taxon>Actinomycetota</taxon>
        <taxon>Actinomycetes</taxon>
        <taxon>Pseudonocardiales</taxon>
        <taxon>Pseudonocardiaceae</taxon>
        <taxon>Saccharothrix</taxon>
    </lineage>
</organism>
<dbReference type="InterPro" id="IPR036938">
    <property type="entry name" value="PAP2/HPO_sf"/>
</dbReference>
<feature type="domain" description="Phosphatidic acid phosphatase type 2/haloperoxidase" evidence="9">
    <location>
        <begin position="64"/>
        <end position="177"/>
    </location>
</feature>
<reference evidence="10 11" key="1">
    <citation type="submission" date="2020-08" db="EMBL/GenBank/DDBJ databases">
        <title>Sequencing the genomes of 1000 actinobacteria strains.</title>
        <authorList>
            <person name="Klenk H.-P."/>
        </authorList>
    </citation>
    <scope>NUCLEOTIDE SEQUENCE [LARGE SCALE GENOMIC DNA]</scope>
    <source>
        <strain evidence="10 11">DSM 45084</strain>
    </source>
</reference>
<feature type="compositionally biased region" description="Basic and acidic residues" evidence="7">
    <location>
        <begin position="211"/>
        <end position="245"/>
    </location>
</feature>
<evidence type="ECO:0000259" key="9">
    <source>
        <dbReference type="SMART" id="SM00014"/>
    </source>
</evidence>
<dbReference type="SUPFAM" id="SSF48317">
    <property type="entry name" value="Acid phosphatase/Vanadium-dependent haloperoxidase"/>
    <property type="match status" value="1"/>
</dbReference>
<keyword evidence="2" id="KW-1003">Cell membrane</keyword>
<dbReference type="SMART" id="SM00014">
    <property type="entry name" value="acidPPc"/>
    <property type="match status" value="1"/>
</dbReference>
<proteinExistence type="predicted"/>
<evidence type="ECO:0000313" key="11">
    <source>
        <dbReference type="Proteomes" id="UP000542674"/>
    </source>
</evidence>
<evidence type="ECO:0000256" key="5">
    <source>
        <dbReference type="ARBA" id="ARBA00022989"/>
    </source>
</evidence>
<comment type="caution">
    <text evidence="10">The sequence shown here is derived from an EMBL/GenBank/DDBJ whole genome shotgun (WGS) entry which is preliminary data.</text>
</comment>
<feature type="transmembrane region" description="Helical" evidence="8">
    <location>
        <begin position="35"/>
        <end position="53"/>
    </location>
</feature>
<dbReference type="EMBL" id="JACHJS010000001">
    <property type="protein sequence ID" value="MBB4966740.1"/>
    <property type="molecule type" value="Genomic_DNA"/>
</dbReference>
<name>A0A7W7WWU8_9PSEU</name>
<evidence type="ECO:0000256" key="4">
    <source>
        <dbReference type="ARBA" id="ARBA00022801"/>
    </source>
</evidence>
<evidence type="ECO:0000256" key="1">
    <source>
        <dbReference type="ARBA" id="ARBA00004651"/>
    </source>
</evidence>
<dbReference type="EC" id="3.6.1.27" evidence="10"/>
<dbReference type="GO" id="GO:0005886">
    <property type="term" value="C:plasma membrane"/>
    <property type="evidence" value="ECO:0007669"/>
    <property type="project" value="UniProtKB-SubCell"/>
</dbReference>
<accession>A0A7W7WWU8</accession>
<keyword evidence="11" id="KW-1185">Reference proteome</keyword>
<sequence>MTRLIRVADSGSGLYDGIIGFARATPGWFQGLGELYTEVGLLLFGVFFLVAWWRARATGRVRAVTRALLAPVVTVGAYVSSELLKLVIHEDRPCRGLPVDAIIAECPEIGDWSFPSNHSAIAGAAAVGLAVAWRRVLPWVVAIALLMAFSRVFVGVHYPHDVLVGLLFGAGVALVSIKALEKRAFSLVGKLGARRDFVGRLLFAVPPVGEEPTRRLPRQRDLGRPGDRGAIDGPTLREPRQGGGR</sequence>
<dbReference type="Pfam" id="PF01569">
    <property type="entry name" value="PAP2"/>
    <property type="match status" value="1"/>
</dbReference>
<dbReference type="RefSeq" id="WP_184670966.1">
    <property type="nucleotide sequence ID" value="NZ_BAABAI010000022.1"/>
</dbReference>
<keyword evidence="6 8" id="KW-0472">Membrane</keyword>
<protein>
    <submittedName>
        <fullName evidence="10">Undecaprenyl-diphosphatase</fullName>
        <ecNumber evidence="10">3.6.1.27</ecNumber>
    </submittedName>
</protein>